<reference evidence="3 4" key="1">
    <citation type="submission" date="2016-10" db="EMBL/GenBank/DDBJ databases">
        <title>Genome sequence of the basidiomycete white-rot fungus Trametes pubescens.</title>
        <authorList>
            <person name="Makela M.R."/>
            <person name="Granchi Z."/>
            <person name="Peng M."/>
            <person name="De Vries R.P."/>
            <person name="Grigoriev I."/>
            <person name="Riley R."/>
            <person name="Hilden K."/>
        </authorList>
    </citation>
    <scope>NUCLEOTIDE SEQUENCE [LARGE SCALE GENOMIC DNA]</scope>
    <source>
        <strain evidence="3 4">FBCC735</strain>
    </source>
</reference>
<dbReference type="EMBL" id="MNAD01001207">
    <property type="protein sequence ID" value="OJT07232.1"/>
    <property type="molecule type" value="Genomic_DNA"/>
</dbReference>
<evidence type="ECO:0000256" key="2">
    <source>
        <dbReference type="SAM" id="Phobius"/>
    </source>
</evidence>
<dbReference type="Proteomes" id="UP000184267">
    <property type="component" value="Unassembled WGS sequence"/>
</dbReference>
<dbReference type="InterPro" id="IPR039961">
    <property type="entry name" value="Nuo9.5"/>
</dbReference>
<keyword evidence="2" id="KW-0812">Transmembrane</keyword>
<dbReference type="PANTHER" id="PTHR38488">
    <property type="entry name" value="OXIDOREDUCTASE 9.5 KDA SUBUNIT, PUTATIVE (AFU_ORTHOLOGUE AFUA_5G08980)-RELATED"/>
    <property type="match status" value="1"/>
</dbReference>
<keyword evidence="2" id="KW-0472">Membrane</keyword>
<evidence type="ECO:0000313" key="3">
    <source>
        <dbReference type="EMBL" id="OJT07232.1"/>
    </source>
</evidence>
<gene>
    <name evidence="3" type="ORF">TRAPUB_1909</name>
</gene>
<dbReference type="STRING" id="154538.A0A1M2VI35"/>
<accession>A0A1M2VI35</accession>
<evidence type="ECO:0008006" key="5">
    <source>
        <dbReference type="Google" id="ProtNLM"/>
    </source>
</evidence>
<evidence type="ECO:0000256" key="1">
    <source>
        <dbReference type="SAM" id="MobiDB-lite"/>
    </source>
</evidence>
<dbReference type="OrthoDB" id="2093409at2759"/>
<name>A0A1M2VI35_TRAPU</name>
<keyword evidence="4" id="KW-1185">Reference proteome</keyword>
<feature type="region of interest" description="Disordered" evidence="1">
    <location>
        <begin position="56"/>
        <end position="98"/>
    </location>
</feature>
<dbReference type="AlphaFoldDB" id="A0A1M2VI35"/>
<keyword evidence="2" id="KW-1133">Transmembrane helix</keyword>
<evidence type="ECO:0000313" key="4">
    <source>
        <dbReference type="Proteomes" id="UP000184267"/>
    </source>
</evidence>
<dbReference type="PANTHER" id="PTHR38488:SF1">
    <property type="entry name" value="OXIDOREDUCTASE 9.5 KDA SUBUNIT, PUTATIVE (AFU_ORTHOLOGUE AFUA_5G08980)-RELATED"/>
    <property type="match status" value="1"/>
</dbReference>
<feature type="compositionally biased region" description="Polar residues" evidence="1">
    <location>
        <begin position="85"/>
        <end position="98"/>
    </location>
</feature>
<protein>
    <recommendedName>
        <fullName evidence="5">NADH-ubiquinone oxidoreductase 9.5 kDa subunit</fullName>
    </recommendedName>
</protein>
<dbReference type="CDD" id="cd22903">
    <property type="entry name" value="NI9M"/>
    <property type="match status" value="1"/>
</dbReference>
<comment type="caution">
    <text evidence="3">The sequence shown here is derived from an EMBL/GenBank/DDBJ whole genome shotgun (WGS) entry which is preliminary data.</text>
</comment>
<proteinExistence type="predicted"/>
<sequence>MASLFSFRQTYRYLQRQAHEQPVIFYSLVIGLIGPVMLITVPPIRKTLGYRYADPIPTSYPGESLSSTSPGNAEERSEDMPSRNWCASGTDANHSTQT</sequence>
<organism evidence="3 4">
    <name type="scientific">Trametes pubescens</name>
    <name type="common">White-rot fungus</name>
    <dbReference type="NCBI Taxonomy" id="154538"/>
    <lineage>
        <taxon>Eukaryota</taxon>
        <taxon>Fungi</taxon>
        <taxon>Dikarya</taxon>
        <taxon>Basidiomycota</taxon>
        <taxon>Agaricomycotina</taxon>
        <taxon>Agaricomycetes</taxon>
        <taxon>Polyporales</taxon>
        <taxon>Polyporaceae</taxon>
        <taxon>Trametes</taxon>
    </lineage>
</organism>
<feature type="transmembrane region" description="Helical" evidence="2">
    <location>
        <begin position="23"/>
        <end position="41"/>
    </location>
</feature>